<comment type="subcellular location">
    <subcellularLocation>
        <location evidence="1">Cytoplasm</location>
    </subcellularLocation>
</comment>
<sequence length="556" mass="64212">MADNAMSLCSDDQNNDENSIDADEREDKERPVYNWKDVTKEFIEASSQLQLGELLHDSSFGLFEAMSAIEMMDPKMDAGMMCNQIHRKAKKVKIKNLEIPEVIGIIDATVACMVTWLEGHSLAQTVFTNLYLHNPYIIEDRNVRATGMMKEVEDDLHRILKNTRVKQGENQDDSTKKEHMLTLALFSRIKYHRLFFSLLLSFNKEKCEGIPQAEKLLKQLQELIPSIRSTLDLGIQPDSQQVNKNDYPTIMGFEPLVNQRLLPPTFPRYTIIKSREEAVNYMETLLKRLYIVTTVPEMTSLHMVMDSFREFSKSSPCVLSRSVLQLTLLPPNRRVFGTTTVIDYLKDTIRNFIAPPVLSSKSALYNNSQAKAYLDAWLMQAVRPICNMVQITGHNRARQRDKWGHILEDLSALQEEHETVADNQQKGRSNKKNKKKKKVKTLNKEITVAQAEQQMFGGFYKAVLGFRLDEKLKQPNFEFDSEEVRYSHRFLPFTNVTTPPCIHYDQYKEMSDLRRYEPEANAQNLYGASCKCFHQAKTPPEFDFSLHKVYPVIKIS</sequence>
<evidence type="ECO:0000259" key="7">
    <source>
        <dbReference type="Pfam" id="PF25789"/>
    </source>
</evidence>
<dbReference type="Proteomes" id="UP001217089">
    <property type="component" value="Unassembled WGS sequence"/>
</dbReference>
<reference evidence="8 9" key="1">
    <citation type="submission" date="2022-12" db="EMBL/GenBank/DDBJ databases">
        <title>Chromosome-level genome of Tegillarca granosa.</title>
        <authorList>
            <person name="Kim J."/>
        </authorList>
    </citation>
    <scope>NUCLEOTIDE SEQUENCE [LARGE SCALE GENOMIC DNA]</scope>
    <source>
        <strain evidence="8">Teg-2019</strain>
        <tissue evidence="8">Adductor muscle</tissue>
    </source>
</reference>
<organism evidence="8 9">
    <name type="scientific">Tegillarca granosa</name>
    <name type="common">Malaysian cockle</name>
    <name type="synonym">Anadara granosa</name>
    <dbReference type="NCBI Taxonomy" id="220873"/>
    <lineage>
        <taxon>Eukaryota</taxon>
        <taxon>Metazoa</taxon>
        <taxon>Spiralia</taxon>
        <taxon>Lophotrochozoa</taxon>
        <taxon>Mollusca</taxon>
        <taxon>Bivalvia</taxon>
        <taxon>Autobranchia</taxon>
        <taxon>Pteriomorphia</taxon>
        <taxon>Arcoida</taxon>
        <taxon>Arcoidea</taxon>
        <taxon>Arcidae</taxon>
        <taxon>Tegillarca</taxon>
    </lineage>
</organism>
<evidence type="ECO:0000313" key="8">
    <source>
        <dbReference type="EMBL" id="KAJ8304627.1"/>
    </source>
</evidence>
<evidence type="ECO:0000313" key="9">
    <source>
        <dbReference type="Proteomes" id="UP001217089"/>
    </source>
</evidence>
<evidence type="ECO:0000259" key="6">
    <source>
        <dbReference type="Pfam" id="PF04112"/>
    </source>
</evidence>
<evidence type="ECO:0000256" key="5">
    <source>
        <dbReference type="SAM" id="MobiDB-lite"/>
    </source>
</evidence>
<dbReference type="InterPro" id="IPR057983">
    <property type="entry name" value="NAA35-like_N"/>
</dbReference>
<evidence type="ECO:0000256" key="2">
    <source>
        <dbReference type="ARBA" id="ARBA00006289"/>
    </source>
</evidence>
<dbReference type="InterPro" id="IPR057982">
    <property type="entry name" value="TPR_NAA35"/>
</dbReference>
<keyword evidence="9" id="KW-1185">Reference proteome</keyword>
<keyword evidence="3" id="KW-0963">Cytoplasm</keyword>
<feature type="compositionally biased region" description="Acidic residues" evidence="5">
    <location>
        <begin position="13"/>
        <end position="24"/>
    </location>
</feature>
<dbReference type="InterPro" id="IPR007244">
    <property type="entry name" value="Naa35_N"/>
</dbReference>
<name>A0ABQ9EH71_TEGGR</name>
<evidence type="ECO:0000256" key="3">
    <source>
        <dbReference type="ARBA" id="ARBA00022490"/>
    </source>
</evidence>
<dbReference type="Pfam" id="PF04112">
    <property type="entry name" value="Mak10"/>
    <property type="match status" value="1"/>
</dbReference>
<dbReference type="PANTHER" id="PTHR21373:SF0">
    <property type="entry name" value="N-ALPHA-ACETYLTRANSFERASE 35, NATC AUXILIARY SUBUNIT"/>
    <property type="match status" value="1"/>
</dbReference>
<evidence type="ECO:0000256" key="4">
    <source>
        <dbReference type="ARBA" id="ARBA00030494"/>
    </source>
</evidence>
<feature type="domain" description="NAA35-like TPR repeats" evidence="7">
    <location>
        <begin position="292"/>
        <end position="422"/>
    </location>
</feature>
<dbReference type="PANTHER" id="PTHR21373">
    <property type="entry name" value="GLUCOSE REPRESSIBLE PROTEIN MAK10"/>
    <property type="match status" value="1"/>
</dbReference>
<proteinExistence type="inferred from homology"/>
<feature type="domain" description="NAA35-like N-terminal" evidence="6">
    <location>
        <begin position="52"/>
        <end position="161"/>
    </location>
</feature>
<feature type="compositionally biased region" description="Basic residues" evidence="5">
    <location>
        <begin position="428"/>
        <end position="438"/>
    </location>
</feature>
<protein>
    <recommendedName>
        <fullName evidence="4">Protein MAK10 homolog</fullName>
    </recommendedName>
</protein>
<dbReference type="EMBL" id="JARBDR010000903">
    <property type="protein sequence ID" value="KAJ8304627.1"/>
    <property type="molecule type" value="Genomic_DNA"/>
</dbReference>
<comment type="caution">
    <text evidence="8">The sequence shown here is derived from an EMBL/GenBank/DDBJ whole genome shotgun (WGS) entry which is preliminary data.</text>
</comment>
<feature type="region of interest" description="Disordered" evidence="5">
    <location>
        <begin position="417"/>
        <end position="438"/>
    </location>
</feature>
<accession>A0ABQ9EH71</accession>
<feature type="region of interest" description="Disordered" evidence="5">
    <location>
        <begin position="1"/>
        <end position="28"/>
    </location>
</feature>
<comment type="similarity">
    <text evidence="2">Belongs to the MAK10 family.</text>
</comment>
<gene>
    <name evidence="8" type="ORF">KUTeg_018210</name>
</gene>
<evidence type="ECO:0000256" key="1">
    <source>
        <dbReference type="ARBA" id="ARBA00004496"/>
    </source>
</evidence>
<dbReference type="Pfam" id="PF25789">
    <property type="entry name" value="TPR_NAA35"/>
    <property type="match status" value="1"/>
</dbReference>